<dbReference type="AlphaFoldDB" id="A0AAD4LYM2"/>
<keyword evidence="2" id="KW-1185">Reference proteome</keyword>
<evidence type="ECO:0000313" key="2">
    <source>
        <dbReference type="Proteomes" id="UP001203297"/>
    </source>
</evidence>
<accession>A0AAD4LYM2</accession>
<dbReference type="Proteomes" id="UP001203297">
    <property type="component" value="Unassembled WGS sequence"/>
</dbReference>
<protein>
    <submittedName>
        <fullName evidence="1">Uncharacterized protein</fullName>
    </submittedName>
</protein>
<proteinExistence type="predicted"/>
<name>A0AAD4LYM2_9AGAM</name>
<reference evidence="1" key="1">
    <citation type="journal article" date="2022" name="New Phytol.">
        <title>Evolutionary transition to the ectomycorrhizal habit in the genomes of a hyperdiverse lineage of mushroom-forming fungi.</title>
        <authorList>
            <person name="Looney B."/>
            <person name="Miyauchi S."/>
            <person name="Morin E."/>
            <person name="Drula E."/>
            <person name="Courty P.E."/>
            <person name="Kohler A."/>
            <person name="Kuo A."/>
            <person name="LaButti K."/>
            <person name="Pangilinan J."/>
            <person name="Lipzen A."/>
            <person name="Riley R."/>
            <person name="Andreopoulos W."/>
            <person name="He G."/>
            <person name="Johnson J."/>
            <person name="Nolan M."/>
            <person name="Tritt A."/>
            <person name="Barry K.W."/>
            <person name="Grigoriev I.V."/>
            <person name="Nagy L.G."/>
            <person name="Hibbett D."/>
            <person name="Henrissat B."/>
            <person name="Matheny P.B."/>
            <person name="Labbe J."/>
            <person name="Martin F.M."/>
        </authorList>
    </citation>
    <scope>NUCLEOTIDE SEQUENCE</scope>
    <source>
        <strain evidence="1">BPL690</strain>
    </source>
</reference>
<organism evidence="1 2">
    <name type="scientific">Multifurca ochricompacta</name>
    <dbReference type="NCBI Taxonomy" id="376703"/>
    <lineage>
        <taxon>Eukaryota</taxon>
        <taxon>Fungi</taxon>
        <taxon>Dikarya</taxon>
        <taxon>Basidiomycota</taxon>
        <taxon>Agaricomycotina</taxon>
        <taxon>Agaricomycetes</taxon>
        <taxon>Russulales</taxon>
        <taxon>Russulaceae</taxon>
        <taxon>Multifurca</taxon>
    </lineage>
</organism>
<dbReference type="EMBL" id="WTXG01000057">
    <property type="protein sequence ID" value="KAI0295591.1"/>
    <property type="molecule type" value="Genomic_DNA"/>
</dbReference>
<sequence>MLTMQHDNKTHFPQVAIHRSRIGVDFMPWLPSPVAPALTYPHGSSSDSRSKDQTSDVALKQWLVGHHNSYEHEKTGELIHVYAIAGPPVYAEGDSDRIDFDIEVPFWELPGLLLKGYVEKSTLEIDAAFSVKIPIIGTYQLAKVKGNITDRVKVTFGVSVVRGDARFYYSNGWIYVDLSATIFGKVYGRVMIKLIPLAL</sequence>
<evidence type="ECO:0000313" key="1">
    <source>
        <dbReference type="EMBL" id="KAI0295591.1"/>
    </source>
</evidence>
<comment type="caution">
    <text evidence="1">The sequence shown here is derived from an EMBL/GenBank/DDBJ whole genome shotgun (WGS) entry which is preliminary data.</text>
</comment>
<gene>
    <name evidence="1" type="ORF">B0F90DRAFT_1927491</name>
</gene>